<evidence type="ECO:0000256" key="2">
    <source>
        <dbReference type="ARBA" id="ARBA00022980"/>
    </source>
</evidence>
<dbReference type="GO" id="GO:0005840">
    <property type="term" value="C:ribosome"/>
    <property type="evidence" value="ECO:0007669"/>
    <property type="project" value="UniProtKB-KW"/>
</dbReference>
<dbReference type="Proteomes" id="UP000092971">
    <property type="component" value="Chromosome"/>
</dbReference>
<dbReference type="InterPro" id="IPR043141">
    <property type="entry name" value="Ribosomal_uL10-like_sf"/>
</dbReference>
<keyword evidence="5" id="KW-0699">rRNA-binding</keyword>
<reference evidence="6 7" key="1">
    <citation type="submission" date="2016-02" db="EMBL/GenBank/DDBJ databases">
        <title>Comparison of Clostridium stercorarium subspecies using comparative genomics and transcriptomics.</title>
        <authorList>
            <person name="Schellenberg J."/>
            <person name="Thallinger G."/>
            <person name="Levin D.B."/>
            <person name="Zhang X."/>
            <person name="Alvare G."/>
            <person name="Fristensky B."/>
            <person name="Sparling R."/>
        </authorList>
    </citation>
    <scope>NUCLEOTIDE SEQUENCE [LARGE SCALE GENOMIC DNA]</scope>
    <source>
        <strain evidence="6 7">DSM 2910</strain>
    </source>
</reference>
<evidence type="ECO:0000313" key="7">
    <source>
        <dbReference type="Proteomes" id="UP000092971"/>
    </source>
</evidence>
<dbReference type="InterPro" id="IPR047865">
    <property type="entry name" value="Ribosomal_uL10_bac_type"/>
</dbReference>
<comment type="subunit">
    <text evidence="5">Part of the ribosomal stalk of the 50S ribosomal subunit. The N-terminus interacts with L11 and the large rRNA to form the base of the stalk. The C-terminus forms an elongated spine to which L12 dimers bind in a sequential fashion forming a multimeric L10(L12)X complex.</text>
</comment>
<dbReference type="AlphaFoldDB" id="A0A1B1YH06"/>
<proteinExistence type="inferred from homology"/>
<comment type="function">
    <text evidence="5">Forms part of the ribosomal stalk, playing a central role in the interaction of the ribosome with GTP-bound translation factors.</text>
</comment>
<dbReference type="SUPFAM" id="SSF160369">
    <property type="entry name" value="Ribosomal protein L10-like"/>
    <property type="match status" value="1"/>
</dbReference>
<name>A0A1B1YH06_THEST</name>
<dbReference type="HAMAP" id="MF_00362">
    <property type="entry name" value="Ribosomal_uL10"/>
    <property type="match status" value="1"/>
</dbReference>
<dbReference type="EMBL" id="CP014672">
    <property type="protein sequence ID" value="ANX00048.1"/>
    <property type="molecule type" value="Genomic_DNA"/>
</dbReference>
<gene>
    <name evidence="5" type="primary">rplJ</name>
    <name evidence="6" type="ORF">CSTERTH_09695</name>
</gene>
<dbReference type="InterPro" id="IPR001790">
    <property type="entry name" value="Ribosomal_uL10"/>
</dbReference>
<dbReference type="NCBIfam" id="NF000955">
    <property type="entry name" value="PRK00099.1-1"/>
    <property type="match status" value="1"/>
</dbReference>
<dbReference type="PANTHER" id="PTHR11560">
    <property type="entry name" value="39S RIBOSOMAL PROTEIN L10, MITOCHONDRIAL"/>
    <property type="match status" value="1"/>
</dbReference>
<keyword evidence="2 5" id="KW-0689">Ribosomal protein</keyword>
<sequence length="177" mass="19169">MPSEKVLNLKKAKVKELSEKMKAAKSFILADYRGLTVEQDTKMRREMRAAGVEYTVIKNSIIRFAAQENGYDLNQYLVGPTALAISLNDPVAPSKLLTKFAKEFEKLEIKAGVVEGKIVDINGIKAIASLPSKEELVAKVVGGLSGPLYGIVNVLNANIRGLVVALNAIAEKKQAEA</sequence>
<evidence type="ECO:0000256" key="3">
    <source>
        <dbReference type="ARBA" id="ARBA00023274"/>
    </source>
</evidence>
<organism evidence="6 7">
    <name type="scientific">Thermoclostridium stercorarium subsp. thermolacticum DSM 2910</name>
    <dbReference type="NCBI Taxonomy" id="1121336"/>
    <lineage>
        <taxon>Bacteria</taxon>
        <taxon>Bacillati</taxon>
        <taxon>Bacillota</taxon>
        <taxon>Clostridia</taxon>
        <taxon>Eubacteriales</taxon>
        <taxon>Oscillospiraceae</taxon>
        <taxon>Thermoclostridium</taxon>
    </lineage>
</organism>
<evidence type="ECO:0000256" key="1">
    <source>
        <dbReference type="ARBA" id="ARBA00008889"/>
    </source>
</evidence>
<evidence type="ECO:0000313" key="6">
    <source>
        <dbReference type="EMBL" id="ANX00048.1"/>
    </source>
</evidence>
<evidence type="ECO:0000256" key="5">
    <source>
        <dbReference type="HAMAP-Rule" id="MF_00362"/>
    </source>
</evidence>
<dbReference type="Pfam" id="PF00466">
    <property type="entry name" value="Ribosomal_L10"/>
    <property type="match status" value="1"/>
</dbReference>
<keyword evidence="5" id="KW-0694">RNA-binding</keyword>
<evidence type="ECO:0000256" key="4">
    <source>
        <dbReference type="ARBA" id="ARBA00035202"/>
    </source>
</evidence>
<dbReference type="CDD" id="cd05797">
    <property type="entry name" value="Ribosomal_L10"/>
    <property type="match status" value="1"/>
</dbReference>
<dbReference type="InterPro" id="IPR022973">
    <property type="entry name" value="Ribosomal_uL10_bac"/>
</dbReference>
<dbReference type="Gene3D" id="3.30.70.1730">
    <property type="match status" value="1"/>
</dbReference>
<protein>
    <recommendedName>
        <fullName evidence="4 5">Large ribosomal subunit protein uL10</fullName>
    </recommendedName>
</protein>
<comment type="similarity">
    <text evidence="1 5">Belongs to the universal ribosomal protein uL10 family.</text>
</comment>
<accession>A0A1B1YH06</accession>
<keyword evidence="3 5" id="KW-0687">Ribonucleoprotein</keyword>
<dbReference type="GO" id="GO:0070180">
    <property type="term" value="F:large ribosomal subunit rRNA binding"/>
    <property type="evidence" value="ECO:0007669"/>
    <property type="project" value="UniProtKB-UniRule"/>
</dbReference>
<dbReference type="GO" id="GO:0006412">
    <property type="term" value="P:translation"/>
    <property type="evidence" value="ECO:0007669"/>
    <property type="project" value="UniProtKB-UniRule"/>
</dbReference>
<dbReference type="RefSeq" id="WP_034842886.1">
    <property type="nucleotide sequence ID" value="NZ_CP014672.1"/>
</dbReference>
<dbReference type="GO" id="GO:1990904">
    <property type="term" value="C:ribonucleoprotein complex"/>
    <property type="evidence" value="ECO:0007669"/>
    <property type="project" value="UniProtKB-KW"/>
</dbReference>
<dbReference type="Gene3D" id="6.10.250.290">
    <property type="match status" value="1"/>
</dbReference>